<dbReference type="Proteomes" id="UP000190367">
    <property type="component" value="Unassembled WGS sequence"/>
</dbReference>
<sequence>MTENEISREIVDACYSIHVKFGPGLYESVYEELLSFELGKRKICFSRQEDIKLVHDGLVLEKAFRADLIVENKVIVEIKSIEELKDVHYKQVLTYLKLTGFKLGLLINFNVTLIKTGIHRIVNKL</sequence>
<organism evidence="1 2">
    <name type="scientific">Chitinophaga eiseniae</name>
    <dbReference type="NCBI Taxonomy" id="634771"/>
    <lineage>
        <taxon>Bacteria</taxon>
        <taxon>Pseudomonadati</taxon>
        <taxon>Bacteroidota</taxon>
        <taxon>Chitinophagia</taxon>
        <taxon>Chitinophagales</taxon>
        <taxon>Chitinophagaceae</taxon>
        <taxon>Chitinophaga</taxon>
    </lineage>
</organism>
<protein>
    <submittedName>
        <fullName evidence="1">GxxExxY protein</fullName>
    </submittedName>
</protein>
<evidence type="ECO:0000313" key="2">
    <source>
        <dbReference type="Proteomes" id="UP000190367"/>
    </source>
</evidence>
<dbReference type="Pfam" id="PF13366">
    <property type="entry name" value="PDDEXK_3"/>
    <property type="match status" value="1"/>
</dbReference>
<reference evidence="2" key="1">
    <citation type="submission" date="2017-02" db="EMBL/GenBank/DDBJ databases">
        <authorList>
            <person name="Varghese N."/>
            <person name="Submissions S."/>
        </authorList>
    </citation>
    <scope>NUCLEOTIDE SEQUENCE [LARGE SCALE GENOMIC DNA]</scope>
    <source>
        <strain evidence="2">DSM 22224</strain>
    </source>
</reference>
<dbReference type="InterPro" id="IPR026350">
    <property type="entry name" value="GxxExxY"/>
</dbReference>
<accession>A0A1T4QE79</accession>
<gene>
    <name evidence="1" type="ORF">SAMN04488128_102320</name>
</gene>
<dbReference type="NCBIfam" id="TIGR04256">
    <property type="entry name" value="GxxExxY"/>
    <property type="match status" value="1"/>
</dbReference>
<dbReference type="EMBL" id="FUWZ01000002">
    <property type="protein sequence ID" value="SKA01907.1"/>
    <property type="molecule type" value="Genomic_DNA"/>
</dbReference>
<keyword evidence="2" id="KW-1185">Reference proteome</keyword>
<dbReference type="STRING" id="634771.SAMN04488128_102320"/>
<dbReference type="RefSeq" id="WP_078668883.1">
    <property type="nucleotide sequence ID" value="NZ_FUWZ01000002.1"/>
</dbReference>
<dbReference type="OrthoDB" id="1119698at2"/>
<proteinExistence type="predicted"/>
<name>A0A1T4QE79_9BACT</name>
<dbReference type="AlphaFoldDB" id="A0A1T4QE79"/>
<evidence type="ECO:0000313" key="1">
    <source>
        <dbReference type="EMBL" id="SKA01907.1"/>
    </source>
</evidence>